<dbReference type="SUPFAM" id="SSF110997">
    <property type="entry name" value="Sporulation related repeat"/>
    <property type="match status" value="1"/>
</dbReference>
<dbReference type="Pfam" id="PF05036">
    <property type="entry name" value="SPOR"/>
    <property type="match status" value="1"/>
</dbReference>
<protein>
    <submittedName>
        <fullName evidence="2">SPOR domain-containing protein</fullName>
    </submittedName>
</protein>
<feature type="domain" description="SPOR" evidence="1">
    <location>
        <begin position="233"/>
        <end position="310"/>
    </location>
</feature>
<reference evidence="3" key="1">
    <citation type="journal article" date="2019" name="Int. J. Syst. Evol. Microbiol.">
        <title>The Global Catalogue of Microorganisms (GCM) 10K type strain sequencing project: providing services to taxonomists for standard genome sequencing and annotation.</title>
        <authorList>
            <consortium name="The Broad Institute Genomics Platform"/>
            <consortium name="The Broad Institute Genome Sequencing Center for Infectious Disease"/>
            <person name="Wu L."/>
            <person name="Ma J."/>
        </authorList>
    </citation>
    <scope>NUCLEOTIDE SEQUENCE [LARGE SCALE GENOMIC DNA]</scope>
    <source>
        <strain evidence="3">KCTC 22671</strain>
    </source>
</reference>
<accession>A0ABW5YMS0</accession>
<dbReference type="InterPro" id="IPR041268">
    <property type="entry name" value="HU-CCDC81_bac_2"/>
</dbReference>
<dbReference type="Pfam" id="PF18175">
    <property type="entry name" value="HU-CCDC81_bac_2"/>
    <property type="match status" value="1"/>
</dbReference>
<comment type="caution">
    <text evidence="2">The sequence shown here is derived from an EMBL/GenBank/DDBJ whole genome shotgun (WGS) entry which is preliminary data.</text>
</comment>
<dbReference type="Gene3D" id="3.30.70.1070">
    <property type="entry name" value="Sporulation related repeat"/>
    <property type="match status" value="1"/>
</dbReference>
<dbReference type="RefSeq" id="WP_379811910.1">
    <property type="nucleotide sequence ID" value="NZ_JBHUPC010000013.1"/>
</dbReference>
<name>A0ABW5YMS0_9FLAO</name>
<evidence type="ECO:0000313" key="3">
    <source>
        <dbReference type="Proteomes" id="UP001597534"/>
    </source>
</evidence>
<proteinExistence type="predicted"/>
<dbReference type="EMBL" id="JBHUPC010000013">
    <property type="protein sequence ID" value="MFD2892268.1"/>
    <property type="molecule type" value="Genomic_DNA"/>
</dbReference>
<organism evidence="2 3">
    <name type="scientific">Flavobacterium chuncheonense</name>
    <dbReference type="NCBI Taxonomy" id="2026653"/>
    <lineage>
        <taxon>Bacteria</taxon>
        <taxon>Pseudomonadati</taxon>
        <taxon>Bacteroidota</taxon>
        <taxon>Flavobacteriia</taxon>
        <taxon>Flavobacteriales</taxon>
        <taxon>Flavobacteriaceae</taxon>
        <taxon>Flavobacterium</taxon>
    </lineage>
</organism>
<dbReference type="PROSITE" id="PS51724">
    <property type="entry name" value="SPOR"/>
    <property type="match status" value="1"/>
</dbReference>
<dbReference type="InterPro" id="IPR007730">
    <property type="entry name" value="SPOR-like_dom"/>
</dbReference>
<keyword evidence="3" id="KW-1185">Reference proteome</keyword>
<evidence type="ECO:0000259" key="1">
    <source>
        <dbReference type="PROSITE" id="PS51724"/>
    </source>
</evidence>
<sequence>MMIQKHISDLLYRYQCVTVPGFGAFIAETESAKVNESTATFIAPRKVISFNVNIKNNDGLLANHISLQESISFEAALEKINTQVAFWIATLNQGNLVDFPNIGEIKVSGAESNWVFVPSNNLNYLTASFGLSNFTSNKITREVLKQQVEELEEKAPIIFTPERKKNYSFLKYAAVIAIFIGAGTAGTKIVYDRKIEAETLLVQKHVQEQVQNSIQEATFFINTPVQAVELNVAEEKMPYHIVAGAFRSTENAEKALSMLIEQNFKAHILPENKHGLIPVVYGSYKTVEEAEVAKQKIQLEYDKEAWLLIE</sequence>
<dbReference type="Pfam" id="PF18174">
    <property type="entry name" value="HU-CCDC81_bac_1"/>
    <property type="match status" value="1"/>
</dbReference>
<dbReference type="InterPro" id="IPR040495">
    <property type="entry name" value="HU-CCDC81_bac_1"/>
</dbReference>
<gene>
    <name evidence="2" type="ORF">ACFS5J_09615</name>
</gene>
<evidence type="ECO:0000313" key="2">
    <source>
        <dbReference type="EMBL" id="MFD2892268.1"/>
    </source>
</evidence>
<dbReference type="InterPro" id="IPR036680">
    <property type="entry name" value="SPOR-like_sf"/>
</dbReference>
<dbReference type="Proteomes" id="UP001597534">
    <property type="component" value="Unassembled WGS sequence"/>
</dbReference>